<gene>
    <name evidence="1" type="ORF">GALL_240490</name>
</gene>
<evidence type="ECO:0008006" key="2">
    <source>
        <dbReference type="Google" id="ProtNLM"/>
    </source>
</evidence>
<comment type="caution">
    <text evidence="1">The sequence shown here is derived from an EMBL/GenBank/DDBJ whole genome shotgun (WGS) entry which is preliminary data.</text>
</comment>
<proteinExistence type="predicted"/>
<protein>
    <recommendedName>
        <fullName evidence="2">Protein containing DUF465</fullName>
    </recommendedName>
</protein>
<dbReference type="Gene3D" id="6.10.280.50">
    <property type="match status" value="1"/>
</dbReference>
<sequence>MATTEDPEALKSRLAELAVEHRDLDLAIDRLTTAPSEDQLLLRRLKKRKLLLKDRISQLRRLLEPDALA</sequence>
<dbReference type="InterPro" id="IPR007420">
    <property type="entry name" value="DUF465"/>
</dbReference>
<reference evidence="1" key="1">
    <citation type="submission" date="2016-10" db="EMBL/GenBank/DDBJ databases">
        <title>Sequence of Gallionella enrichment culture.</title>
        <authorList>
            <person name="Poehlein A."/>
            <person name="Muehling M."/>
            <person name="Daniel R."/>
        </authorList>
    </citation>
    <scope>NUCLEOTIDE SEQUENCE</scope>
</reference>
<organism evidence="1">
    <name type="scientific">mine drainage metagenome</name>
    <dbReference type="NCBI Taxonomy" id="410659"/>
    <lineage>
        <taxon>unclassified sequences</taxon>
        <taxon>metagenomes</taxon>
        <taxon>ecological metagenomes</taxon>
    </lineage>
</organism>
<evidence type="ECO:0000313" key="1">
    <source>
        <dbReference type="EMBL" id="OIQ93954.1"/>
    </source>
</evidence>
<dbReference type="InterPro" id="IPR038444">
    <property type="entry name" value="DUF465_sf"/>
</dbReference>
<dbReference type="EMBL" id="MLJW01000196">
    <property type="protein sequence ID" value="OIQ93954.1"/>
    <property type="molecule type" value="Genomic_DNA"/>
</dbReference>
<dbReference type="AlphaFoldDB" id="A0A1J5RF08"/>
<name>A0A1J5RF08_9ZZZZ</name>
<accession>A0A1J5RF08</accession>
<dbReference type="Pfam" id="PF04325">
    <property type="entry name" value="DUF465"/>
    <property type="match status" value="1"/>
</dbReference>